<evidence type="ECO:0000256" key="7">
    <source>
        <dbReference type="PROSITE-ProRule" id="PRU00646"/>
    </source>
</evidence>
<evidence type="ECO:0000256" key="2">
    <source>
        <dbReference type="ARBA" id="ARBA00007617"/>
    </source>
</evidence>
<keyword evidence="3 7" id="KW-0813">Transport</keyword>
<dbReference type="EMBL" id="JAIWYP010000001">
    <property type="protein sequence ID" value="KAH3885261.1"/>
    <property type="molecule type" value="Genomic_DNA"/>
</dbReference>
<evidence type="ECO:0000256" key="5">
    <source>
        <dbReference type="ARBA" id="ARBA00022927"/>
    </source>
</evidence>
<dbReference type="InterPro" id="IPR009851">
    <property type="entry name" value="Mod_r"/>
</dbReference>
<dbReference type="AlphaFoldDB" id="A0A9D4MZ95"/>
<evidence type="ECO:0000256" key="3">
    <source>
        <dbReference type="ARBA" id="ARBA00022448"/>
    </source>
</evidence>
<dbReference type="OrthoDB" id="10004364at2759"/>
<dbReference type="GO" id="GO:0031902">
    <property type="term" value="C:late endosome membrane"/>
    <property type="evidence" value="ECO:0007669"/>
    <property type="project" value="UniProtKB-SubCell"/>
</dbReference>
<proteinExistence type="inferred from homology"/>
<dbReference type="PROSITE" id="PS51314">
    <property type="entry name" value="VPS37_C"/>
    <property type="match status" value="1"/>
</dbReference>
<keyword evidence="10" id="KW-1185">Reference proteome</keyword>
<accession>A0A9D4MZ95</accession>
<evidence type="ECO:0000259" key="8">
    <source>
        <dbReference type="PROSITE" id="PS51314"/>
    </source>
</evidence>
<comment type="subcellular location">
    <subcellularLocation>
        <location evidence="1">Late endosome membrane</location>
        <topology evidence="1">Peripheral membrane protein</topology>
    </subcellularLocation>
</comment>
<evidence type="ECO:0000256" key="4">
    <source>
        <dbReference type="ARBA" id="ARBA00022753"/>
    </source>
</evidence>
<comment type="function">
    <text evidence="6">Component of the ESCRT-I complex, a regulator of vesicular trafficking process. Required for the sorting of endocytic ubiquitinated cargos into multivesicular bodies. May be involved in cell growth and differentiation.</text>
</comment>
<dbReference type="GO" id="GO:0043162">
    <property type="term" value="P:ubiquitin-dependent protein catabolic process via the multivesicular body sorting pathway"/>
    <property type="evidence" value="ECO:0007669"/>
    <property type="project" value="TreeGrafter"/>
</dbReference>
<dbReference type="GO" id="GO:0006623">
    <property type="term" value="P:protein targeting to vacuole"/>
    <property type="evidence" value="ECO:0007669"/>
    <property type="project" value="TreeGrafter"/>
</dbReference>
<comment type="caution">
    <text evidence="9">The sequence shown here is derived from an EMBL/GenBank/DDBJ whole genome shotgun (WGS) entry which is preliminary data.</text>
</comment>
<dbReference type="GO" id="GO:0006612">
    <property type="term" value="P:protein targeting to membrane"/>
    <property type="evidence" value="ECO:0007669"/>
    <property type="project" value="TreeGrafter"/>
</dbReference>
<dbReference type="GO" id="GO:0000813">
    <property type="term" value="C:ESCRT I complex"/>
    <property type="evidence" value="ECO:0007669"/>
    <property type="project" value="UniProtKB-ARBA"/>
</dbReference>
<keyword evidence="4" id="KW-0967">Endosome</keyword>
<sequence>MYQGYLRSSDIDAAPQYVPDEHEALSLFQYMDCLQLQEYLDNQNKLDEHIRDLNQVKKIEKDKKIIIEKNRALAEFNMTLQRPFADLKTAVGQAYEEMNQLKESIRSDLATLESQSLSQSQDTMMAICQTEVAQADEESENIADAFSRGELLIETFISEYVDKRTHANIKRAKLEKLTDLIRQNGGPSPSSVAPYPVNNYISKSTDSGFSQAPYGQTPYPTSYSGMPVPQIYR</sequence>
<dbReference type="PANTHER" id="PTHR13678">
    <property type="entry name" value="VACUOLAR PROTEIN SORTING-ASSOCIATED PROTEIN 37"/>
    <property type="match status" value="1"/>
</dbReference>
<dbReference type="InterPro" id="IPR029012">
    <property type="entry name" value="Helix_hairpin_bin_sf"/>
</dbReference>
<keyword evidence="5 7" id="KW-0653">Protein transport</keyword>
<name>A0A9D4MZ95_DREPO</name>
<evidence type="ECO:0000256" key="6">
    <source>
        <dbReference type="ARBA" id="ARBA00025010"/>
    </source>
</evidence>
<evidence type="ECO:0000313" key="10">
    <source>
        <dbReference type="Proteomes" id="UP000828390"/>
    </source>
</evidence>
<reference evidence="9" key="1">
    <citation type="journal article" date="2019" name="bioRxiv">
        <title>The Genome of the Zebra Mussel, Dreissena polymorpha: A Resource for Invasive Species Research.</title>
        <authorList>
            <person name="McCartney M.A."/>
            <person name="Auch B."/>
            <person name="Kono T."/>
            <person name="Mallez S."/>
            <person name="Zhang Y."/>
            <person name="Obille A."/>
            <person name="Becker A."/>
            <person name="Abrahante J.E."/>
            <person name="Garbe J."/>
            <person name="Badalamenti J.P."/>
            <person name="Herman A."/>
            <person name="Mangelson H."/>
            <person name="Liachko I."/>
            <person name="Sullivan S."/>
            <person name="Sone E.D."/>
            <person name="Koren S."/>
            <person name="Silverstein K.A.T."/>
            <person name="Beckman K.B."/>
            <person name="Gohl D.M."/>
        </authorList>
    </citation>
    <scope>NUCLEOTIDE SEQUENCE</scope>
    <source>
        <strain evidence="9">Duluth1</strain>
        <tissue evidence="9">Whole animal</tissue>
    </source>
</reference>
<feature type="domain" description="VPS37 C-terminal" evidence="8">
    <location>
        <begin position="102"/>
        <end position="188"/>
    </location>
</feature>
<comment type="similarity">
    <text evidence="2">Belongs to the VPS37 family.</text>
</comment>
<dbReference type="Proteomes" id="UP000828390">
    <property type="component" value="Unassembled WGS sequence"/>
</dbReference>
<protein>
    <recommendedName>
        <fullName evidence="8">VPS37 C-terminal domain-containing protein</fullName>
    </recommendedName>
</protein>
<dbReference type="Pfam" id="PF07200">
    <property type="entry name" value="Mod_r"/>
    <property type="match status" value="1"/>
</dbReference>
<evidence type="ECO:0000256" key="1">
    <source>
        <dbReference type="ARBA" id="ARBA00004633"/>
    </source>
</evidence>
<dbReference type="PANTHER" id="PTHR13678:SF27">
    <property type="entry name" value="LD45836P"/>
    <property type="match status" value="1"/>
</dbReference>
<gene>
    <name evidence="9" type="ORF">DPMN_009254</name>
</gene>
<organism evidence="9 10">
    <name type="scientific">Dreissena polymorpha</name>
    <name type="common">Zebra mussel</name>
    <name type="synonym">Mytilus polymorpha</name>
    <dbReference type="NCBI Taxonomy" id="45954"/>
    <lineage>
        <taxon>Eukaryota</taxon>
        <taxon>Metazoa</taxon>
        <taxon>Spiralia</taxon>
        <taxon>Lophotrochozoa</taxon>
        <taxon>Mollusca</taxon>
        <taxon>Bivalvia</taxon>
        <taxon>Autobranchia</taxon>
        <taxon>Heteroconchia</taxon>
        <taxon>Euheterodonta</taxon>
        <taxon>Imparidentia</taxon>
        <taxon>Neoheterodontei</taxon>
        <taxon>Myida</taxon>
        <taxon>Dreissenoidea</taxon>
        <taxon>Dreissenidae</taxon>
        <taxon>Dreissena</taxon>
    </lineage>
</organism>
<reference evidence="9" key="2">
    <citation type="submission" date="2020-11" db="EMBL/GenBank/DDBJ databases">
        <authorList>
            <person name="McCartney M.A."/>
            <person name="Auch B."/>
            <person name="Kono T."/>
            <person name="Mallez S."/>
            <person name="Becker A."/>
            <person name="Gohl D.M."/>
            <person name="Silverstein K.A.T."/>
            <person name="Koren S."/>
            <person name="Bechman K.B."/>
            <person name="Herman A."/>
            <person name="Abrahante J.E."/>
            <person name="Garbe J."/>
        </authorList>
    </citation>
    <scope>NUCLEOTIDE SEQUENCE</scope>
    <source>
        <strain evidence="9">Duluth1</strain>
        <tissue evidence="9">Whole animal</tissue>
    </source>
</reference>
<dbReference type="Gene3D" id="1.10.287.660">
    <property type="entry name" value="Helix hairpin bin"/>
    <property type="match status" value="1"/>
</dbReference>
<evidence type="ECO:0000313" key="9">
    <source>
        <dbReference type="EMBL" id="KAH3885261.1"/>
    </source>
</evidence>